<feature type="domain" description="CN hydrolase" evidence="3">
    <location>
        <begin position="1"/>
        <end position="246"/>
    </location>
</feature>
<evidence type="ECO:0000259" key="3">
    <source>
        <dbReference type="PROSITE" id="PS50263"/>
    </source>
</evidence>
<dbReference type="Pfam" id="PF00795">
    <property type="entry name" value="CN_hydrolase"/>
    <property type="match status" value="1"/>
</dbReference>
<organism evidence="4 5">
    <name type="scientific">Pseudidiomarina halophila</name>
    <dbReference type="NCBI Taxonomy" id="1449799"/>
    <lineage>
        <taxon>Bacteria</taxon>
        <taxon>Pseudomonadati</taxon>
        <taxon>Pseudomonadota</taxon>
        <taxon>Gammaproteobacteria</taxon>
        <taxon>Alteromonadales</taxon>
        <taxon>Idiomarinaceae</taxon>
        <taxon>Pseudidiomarina</taxon>
    </lineage>
</organism>
<dbReference type="InterPro" id="IPR045254">
    <property type="entry name" value="Nit1/2_C-N_Hydrolase"/>
</dbReference>
<comment type="similarity">
    <text evidence="1">Belongs to the carbon-nitrogen hydrolase superfamily. NIT1/NIT2 family.</text>
</comment>
<dbReference type="PANTHER" id="PTHR23088">
    <property type="entry name" value="NITRILASE-RELATED"/>
    <property type="match status" value="1"/>
</dbReference>
<evidence type="ECO:0000313" key="4">
    <source>
        <dbReference type="EMBL" id="RUO53192.1"/>
    </source>
</evidence>
<dbReference type="OrthoDB" id="9811121at2"/>
<keyword evidence="5" id="KW-1185">Reference proteome</keyword>
<accession>A0A432XWT2</accession>
<dbReference type="PROSITE" id="PS01227">
    <property type="entry name" value="UPF0012"/>
    <property type="match status" value="1"/>
</dbReference>
<keyword evidence="2 4" id="KW-0378">Hydrolase</keyword>
<dbReference type="InterPro" id="IPR036526">
    <property type="entry name" value="C-N_Hydrolase_sf"/>
</dbReference>
<dbReference type="InterPro" id="IPR001110">
    <property type="entry name" value="UPF0012_CS"/>
</dbReference>
<dbReference type="SUPFAM" id="SSF56317">
    <property type="entry name" value="Carbon-nitrogen hydrolase"/>
    <property type="match status" value="1"/>
</dbReference>
<protein>
    <submittedName>
        <fullName evidence="4">Amidohydrolase</fullName>
    </submittedName>
</protein>
<comment type="caution">
    <text evidence="4">The sequence shown here is derived from an EMBL/GenBank/DDBJ whole genome shotgun (WGS) entry which is preliminary data.</text>
</comment>
<sequence>MTSLPTPRDNLKIIEQLLGQLPPARPQLVVLPEACLCFGAGDKQQREVAEIFAEGELQQRLSELAKQHNIYLVAGTVPVIDSQDDAKFSAASLVYGPNGDCLARYNKIHLFDVDVADNTKQYRESKWTEAGREVVTVATEFGVLGLAVCYDVRFPELFRALRSAGAEVIALPSAFTKVTGAAHWEVLTRARAIEQQCALVAGAQVGTHANGRETYGHALVIDGWGKVLSACDGQQSPCLSTASVDLNKLGDIRKNIPVAKHFASSKKVIHESSQSGH</sequence>
<dbReference type="CDD" id="cd07572">
    <property type="entry name" value="nit"/>
    <property type="match status" value="1"/>
</dbReference>
<dbReference type="Gene3D" id="3.60.110.10">
    <property type="entry name" value="Carbon-nitrogen hydrolase"/>
    <property type="match status" value="1"/>
</dbReference>
<dbReference type="PROSITE" id="PS50263">
    <property type="entry name" value="CN_HYDROLASE"/>
    <property type="match status" value="1"/>
</dbReference>
<gene>
    <name evidence="4" type="ORF">CWI69_08140</name>
</gene>
<evidence type="ECO:0000256" key="2">
    <source>
        <dbReference type="ARBA" id="ARBA00022801"/>
    </source>
</evidence>
<evidence type="ECO:0000313" key="5">
    <source>
        <dbReference type="Proteomes" id="UP000287198"/>
    </source>
</evidence>
<dbReference type="InterPro" id="IPR003010">
    <property type="entry name" value="C-N_Hydrolase"/>
</dbReference>
<dbReference type="PANTHER" id="PTHR23088:SF27">
    <property type="entry name" value="DEAMINATED GLUTATHIONE AMIDASE"/>
    <property type="match status" value="1"/>
</dbReference>
<dbReference type="AlphaFoldDB" id="A0A432XWT2"/>
<dbReference type="GO" id="GO:0016811">
    <property type="term" value="F:hydrolase activity, acting on carbon-nitrogen (but not peptide) bonds, in linear amides"/>
    <property type="evidence" value="ECO:0007669"/>
    <property type="project" value="InterPro"/>
</dbReference>
<evidence type="ECO:0000256" key="1">
    <source>
        <dbReference type="ARBA" id="ARBA00010613"/>
    </source>
</evidence>
<dbReference type="Proteomes" id="UP000287198">
    <property type="component" value="Unassembled WGS sequence"/>
</dbReference>
<dbReference type="EMBL" id="PIPW01000002">
    <property type="protein sequence ID" value="RUO53192.1"/>
    <property type="molecule type" value="Genomic_DNA"/>
</dbReference>
<name>A0A432XWT2_9GAMM</name>
<proteinExistence type="inferred from homology"/>
<reference evidence="5" key="1">
    <citation type="journal article" date="2018" name="Front. Microbiol.">
        <title>Genome-Based Analysis Reveals the Taxonomy and Diversity of the Family Idiomarinaceae.</title>
        <authorList>
            <person name="Liu Y."/>
            <person name="Lai Q."/>
            <person name="Shao Z."/>
        </authorList>
    </citation>
    <scope>NUCLEOTIDE SEQUENCE [LARGE SCALE GENOMIC DNA]</scope>
    <source>
        <strain evidence="5">BH195</strain>
    </source>
</reference>